<proteinExistence type="predicted"/>
<name>A0A9N9JC35_9GLOM</name>
<dbReference type="SUPFAM" id="SSF50978">
    <property type="entry name" value="WD40 repeat-like"/>
    <property type="match status" value="1"/>
</dbReference>
<dbReference type="GO" id="GO:0005085">
    <property type="term" value="F:guanyl-nucleotide exchange factor activity"/>
    <property type="evidence" value="ECO:0007669"/>
    <property type="project" value="UniProtKB-KW"/>
</dbReference>
<dbReference type="SUPFAM" id="SSF50729">
    <property type="entry name" value="PH domain-like"/>
    <property type="match status" value="1"/>
</dbReference>
<dbReference type="Gene3D" id="1.20.900.10">
    <property type="entry name" value="Dbl homology (DH) domain"/>
    <property type="match status" value="1"/>
</dbReference>
<dbReference type="InterPro" id="IPR041675">
    <property type="entry name" value="PH_5"/>
</dbReference>
<keyword evidence="1" id="KW-0597">Phosphoprotein</keyword>
<dbReference type="EMBL" id="CAJVPZ010045295">
    <property type="protein sequence ID" value="CAG8769025.1"/>
    <property type="molecule type" value="Genomic_DNA"/>
</dbReference>
<feature type="domain" description="CNH" evidence="5">
    <location>
        <begin position="179"/>
        <end position="407"/>
    </location>
</feature>
<reference evidence="6" key="1">
    <citation type="submission" date="2021-06" db="EMBL/GenBank/DDBJ databases">
        <authorList>
            <person name="Kallberg Y."/>
            <person name="Tangrot J."/>
            <person name="Rosling A."/>
        </authorList>
    </citation>
    <scope>NUCLEOTIDE SEQUENCE</scope>
    <source>
        <strain evidence="6">IN212</strain>
    </source>
</reference>
<evidence type="ECO:0000313" key="6">
    <source>
        <dbReference type="EMBL" id="CAG8769025.1"/>
    </source>
</evidence>
<dbReference type="PROSITE" id="PS50219">
    <property type="entry name" value="CNH"/>
    <property type="match status" value="1"/>
</dbReference>
<evidence type="ECO:0000313" key="7">
    <source>
        <dbReference type="Proteomes" id="UP000789396"/>
    </source>
</evidence>
<dbReference type="PANTHER" id="PTHR46572:SF2">
    <property type="entry name" value="RHO1 GDP-GTP EXCHANGE PROTEIN 1-RELATED"/>
    <property type="match status" value="1"/>
</dbReference>
<dbReference type="Pfam" id="PF15405">
    <property type="entry name" value="PH_5"/>
    <property type="match status" value="1"/>
</dbReference>
<dbReference type="InterPro" id="IPR036322">
    <property type="entry name" value="WD40_repeat_dom_sf"/>
</dbReference>
<feature type="domain" description="DH" evidence="4">
    <location>
        <begin position="1"/>
        <end position="65"/>
    </location>
</feature>
<dbReference type="Proteomes" id="UP000789396">
    <property type="component" value="Unassembled WGS sequence"/>
</dbReference>
<dbReference type="AlphaFoldDB" id="A0A9N9JC35"/>
<evidence type="ECO:0000256" key="1">
    <source>
        <dbReference type="ARBA" id="ARBA00022553"/>
    </source>
</evidence>
<evidence type="ECO:0000259" key="4">
    <source>
        <dbReference type="PROSITE" id="PS50010"/>
    </source>
</evidence>
<dbReference type="InterPro" id="IPR001180">
    <property type="entry name" value="CNH_dom"/>
</dbReference>
<accession>A0A9N9JC35</accession>
<dbReference type="SUPFAM" id="SSF48065">
    <property type="entry name" value="DBL homology domain (DH-domain)"/>
    <property type="match status" value="1"/>
</dbReference>
<gene>
    <name evidence="6" type="ORF">RFULGI_LOCUS14914</name>
</gene>
<dbReference type="OrthoDB" id="2272012at2759"/>
<dbReference type="Gene3D" id="2.30.29.30">
    <property type="entry name" value="Pleckstrin-homology domain (PH domain)/Phosphotyrosine-binding domain (PTB)"/>
    <property type="match status" value="1"/>
</dbReference>
<feature type="region of interest" description="Disordered" evidence="3">
    <location>
        <begin position="165"/>
        <end position="186"/>
    </location>
</feature>
<organism evidence="6 7">
    <name type="scientific">Racocetra fulgida</name>
    <dbReference type="NCBI Taxonomy" id="60492"/>
    <lineage>
        <taxon>Eukaryota</taxon>
        <taxon>Fungi</taxon>
        <taxon>Fungi incertae sedis</taxon>
        <taxon>Mucoromycota</taxon>
        <taxon>Glomeromycotina</taxon>
        <taxon>Glomeromycetes</taxon>
        <taxon>Diversisporales</taxon>
        <taxon>Gigasporaceae</taxon>
        <taxon>Racocetra</taxon>
    </lineage>
</organism>
<dbReference type="PANTHER" id="PTHR46572">
    <property type="entry name" value="RHO1 GDP-GTP EXCHANGE PROTEIN 1-RELATED"/>
    <property type="match status" value="1"/>
</dbReference>
<dbReference type="InterPro" id="IPR000219">
    <property type="entry name" value="DH_dom"/>
</dbReference>
<dbReference type="PROSITE" id="PS50010">
    <property type="entry name" value="DH_2"/>
    <property type="match status" value="1"/>
</dbReference>
<evidence type="ECO:0000259" key="5">
    <source>
        <dbReference type="PROSITE" id="PS50219"/>
    </source>
</evidence>
<feature type="non-terminal residue" evidence="6">
    <location>
        <position position="1"/>
    </location>
</feature>
<comment type="caution">
    <text evidence="6">The sequence shown here is derived from an EMBL/GenBank/DDBJ whole genome shotgun (WGS) entry which is preliminary data.</text>
</comment>
<evidence type="ECO:0000256" key="2">
    <source>
        <dbReference type="ARBA" id="ARBA00022658"/>
    </source>
</evidence>
<dbReference type="InterPro" id="IPR035899">
    <property type="entry name" value="DBL_dom_sf"/>
</dbReference>
<keyword evidence="7" id="KW-1185">Reference proteome</keyword>
<dbReference type="InterPro" id="IPR052233">
    <property type="entry name" value="Rho-type_GEFs"/>
</dbReference>
<dbReference type="Pfam" id="PF00621">
    <property type="entry name" value="RhoGEF"/>
    <property type="match status" value="1"/>
</dbReference>
<keyword evidence="2" id="KW-0344">Guanine-nucleotide releasing factor</keyword>
<dbReference type="Pfam" id="PF00780">
    <property type="entry name" value="CNH"/>
    <property type="match status" value="1"/>
</dbReference>
<feature type="non-terminal residue" evidence="6">
    <location>
        <position position="407"/>
    </location>
</feature>
<protein>
    <submittedName>
        <fullName evidence="6">20169_t:CDS:1</fullName>
    </submittedName>
</protein>
<dbReference type="InterPro" id="IPR011993">
    <property type="entry name" value="PH-like_dom_sf"/>
</dbReference>
<evidence type="ECO:0000256" key="3">
    <source>
        <dbReference type="SAM" id="MobiDB-lite"/>
    </source>
</evidence>
<sequence>ETERLPESRKLELNGYLTKPTTRLGRYPLLLEAVLKNTPCDHPDKVNIPKVINIIKEYLTNVNIESGKSENRFNLQQLNDQLISRGNVDLKLTEEGRQLVFKGSLKKPTRAGEPSDLQVFLFDHALLMVKTKTVNKAELYKIYRKPIPLELLSISTSEGQSETARANAKRPQSILHGMPGKGQAAARGNNNDYRKLAFGTDNGVYVLDIGQNQKSAVQALQIEKVSQIEILEDYRLLFILAGKDKSLYSYPIDALDPGDTNGASKRSKKISAHTSFFKSGTCRGKTLITVVKNSTLQSTIKTLEPLEQNVKNKIKGPTFKVFRGSSDVLKTYKEFCIPAELTSVHYLKKNLIVGCTKGFEVVNLETLKTQGLLHPEDISHEFVLKKENVKPIAIYRVGGGDFLLCYD</sequence>